<evidence type="ECO:0000313" key="6">
    <source>
        <dbReference type="Proteomes" id="UP000824065"/>
    </source>
</evidence>
<dbReference type="Pfam" id="PF09547">
    <property type="entry name" value="SpoIVA_ATPase"/>
    <property type="match status" value="1"/>
</dbReference>
<dbReference type="NCBIfam" id="TIGR02836">
    <property type="entry name" value="spore_IV_A"/>
    <property type="match status" value="1"/>
</dbReference>
<dbReference type="GO" id="GO:0005737">
    <property type="term" value="C:cytoplasm"/>
    <property type="evidence" value="ECO:0007669"/>
    <property type="project" value="UniProtKB-SubCell"/>
</dbReference>
<comment type="catalytic activity">
    <reaction evidence="1">
        <text>ATP + H2O = ADP + phosphate + H(+)</text>
        <dbReference type="Rhea" id="RHEA:13065"/>
        <dbReference type="ChEBI" id="CHEBI:15377"/>
        <dbReference type="ChEBI" id="CHEBI:15378"/>
        <dbReference type="ChEBI" id="CHEBI:30616"/>
        <dbReference type="ChEBI" id="CHEBI:43474"/>
        <dbReference type="ChEBI" id="CHEBI:456216"/>
    </reaction>
</comment>
<dbReference type="EC" id="3.6.1.-" evidence="1"/>
<comment type="caution">
    <text evidence="5">The sequence shown here is derived from an EMBL/GenBank/DDBJ whole genome shotgun (WGS) entry which is preliminary data.</text>
</comment>
<keyword evidence="1" id="KW-0378">Hydrolase</keyword>
<dbReference type="InterPro" id="IPR027417">
    <property type="entry name" value="P-loop_NTPase"/>
</dbReference>
<dbReference type="InterPro" id="IPR046840">
    <property type="entry name" value="SpoIVA_C"/>
</dbReference>
<dbReference type="InterPro" id="IPR046842">
    <property type="entry name" value="SpoIVA_ATPase"/>
</dbReference>
<evidence type="ECO:0000259" key="2">
    <source>
        <dbReference type="Pfam" id="PF09547"/>
    </source>
</evidence>
<proteinExistence type="predicted"/>
<dbReference type="GO" id="GO:0016887">
    <property type="term" value="F:ATP hydrolysis activity"/>
    <property type="evidence" value="ECO:0007669"/>
    <property type="project" value="InterPro"/>
</dbReference>
<reference evidence="5" key="1">
    <citation type="journal article" date="2021" name="PeerJ">
        <title>Extensive microbial diversity within the chicken gut microbiome revealed by metagenomics and culture.</title>
        <authorList>
            <person name="Gilroy R."/>
            <person name="Ravi A."/>
            <person name="Getino M."/>
            <person name="Pursley I."/>
            <person name="Horton D.L."/>
            <person name="Alikhan N.F."/>
            <person name="Baker D."/>
            <person name="Gharbi K."/>
            <person name="Hall N."/>
            <person name="Watson M."/>
            <person name="Adriaenssens E.M."/>
            <person name="Foster-Nyarko E."/>
            <person name="Jarju S."/>
            <person name="Secka A."/>
            <person name="Antonio M."/>
            <person name="Oren A."/>
            <person name="Chaudhuri R.R."/>
            <person name="La Ragione R."/>
            <person name="Hildebrand F."/>
            <person name="Pallen M.J."/>
        </authorList>
    </citation>
    <scope>NUCLEOTIDE SEQUENCE</scope>
    <source>
        <strain evidence="5">ChiBcec16-3735</strain>
    </source>
</reference>
<feature type="domain" description="Stage IV sporulation protein A ATPase" evidence="2">
    <location>
        <begin position="1"/>
        <end position="237"/>
    </location>
</feature>
<dbReference type="Proteomes" id="UP000824065">
    <property type="component" value="Unassembled WGS sequence"/>
</dbReference>
<evidence type="ECO:0000313" key="5">
    <source>
        <dbReference type="EMBL" id="HIZ58504.1"/>
    </source>
</evidence>
<organism evidence="5 6">
    <name type="scientific">Candidatus Faecalibacterium gallistercoris</name>
    <dbReference type="NCBI Taxonomy" id="2838579"/>
    <lineage>
        <taxon>Bacteria</taxon>
        <taxon>Bacillati</taxon>
        <taxon>Bacillota</taxon>
        <taxon>Clostridia</taxon>
        <taxon>Eubacteriales</taxon>
        <taxon>Oscillospiraceae</taxon>
        <taxon>Faecalibacterium</taxon>
    </lineage>
</organism>
<dbReference type="InterPro" id="IPR014201">
    <property type="entry name" value="Spore_IV_A"/>
</dbReference>
<sequence length="492" mass="54282">MENPVLYREIGRRTGGDIYIGVVGPVRSGKSTFIQRFMQQLVLPAWEDGAARARAQDELPQPAAGRTIMTTEPKFIPETAVPLQLEGGGECRVRLIDCVGYMVEGAMGHEENDKPRMVKSPWFDHEVPFDKAAETGTRKVIRDHSTIGVVVTTDGSISDIPRAGYQQAEARVIAELEALGKPYVILLNTTSPGSPETARLAAWMQQQYGRAVLPVSCVDLDAAALEAILESVLYEFPVRELDFAMPRWVTMLDSGHWLQSSVYQAALDFAARITRMKDLQAAGAQALDCEAVARSPVTGMDLAEGSVRVTVELKPEVFYQVLSEQTGLEIGDEAGLMPCIIELARAKREYERLQGALEQVEATGYGIVMPSVDQMHLEQPQIVRQGGRYGVRLEASAPSIHMMRAVIRTELSPIVGSERQSEELVQSLLADFADDPARLWQSNLFGKSLHQLVNEGLQAKLLHMPQEARTRMQETLERVINEGCTGLICILL</sequence>
<dbReference type="Pfam" id="PF20439">
    <property type="entry name" value="SpoIVA_C"/>
    <property type="match status" value="1"/>
</dbReference>
<dbReference type="PIRSF" id="PIRSF007466">
    <property type="entry name" value="SpoIVA"/>
    <property type="match status" value="1"/>
</dbReference>
<dbReference type="CDD" id="cd00882">
    <property type="entry name" value="Ras_like_GTPase"/>
    <property type="match status" value="1"/>
</dbReference>
<feature type="domain" description="Stage IV sporulation protein A middle" evidence="3">
    <location>
        <begin position="238"/>
        <end position="416"/>
    </location>
</feature>
<accession>A0A9D2FG13</accession>
<keyword evidence="1" id="KW-0067">ATP-binding</keyword>
<dbReference type="SUPFAM" id="SSF52540">
    <property type="entry name" value="P-loop containing nucleoside triphosphate hydrolases"/>
    <property type="match status" value="1"/>
</dbReference>
<dbReference type="GO" id="GO:0005524">
    <property type="term" value="F:ATP binding"/>
    <property type="evidence" value="ECO:0007669"/>
    <property type="project" value="UniProtKB-KW"/>
</dbReference>
<dbReference type="GO" id="GO:0030435">
    <property type="term" value="P:sporulation resulting in formation of a cellular spore"/>
    <property type="evidence" value="ECO:0007669"/>
    <property type="project" value="UniProtKB-KW"/>
</dbReference>
<dbReference type="InterPro" id="IPR046841">
    <property type="entry name" value="SpoIVA_middle"/>
</dbReference>
<comment type="subcellular location">
    <subcellularLocation>
        <location evidence="1">Cytoplasm</location>
    </subcellularLocation>
</comment>
<name>A0A9D2FG13_9FIRM</name>
<dbReference type="Pfam" id="PF20438">
    <property type="entry name" value="SpoIVA_middle"/>
    <property type="match status" value="1"/>
</dbReference>
<evidence type="ECO:0000259" key="3">
    <source>
        <dbReference type="Pfam" id="PF20438"/>
    </source>
</evidence>
<dbReference type="EMBL" id="DXBJ01000057">
    <property type="protein sequence ID" value="HIZ58504.1"/>
    <property type="molecule type" value="Genomic_DNA"/>
</dbReference>
<feature type="domain" description="Sporulation stage IV protein A C-terminal" evidence="4">
    <location>
        <begin position="417"/>
        <end position="492"/>
    </location>
</feature>
<evidence type="ECO:0000256" key="1">
    <source>
        <dbReference type="PIRNR" id="PIRNR007466"/>
    </source>
</evidence>
<dbReference type="Gene3D" id="3.40.50.300">
    <property type="entry name" value="P-loop containing nucleotide triphosphate hydrolases"/>
    <property type="match status" value="1"/>
</dbReference>
<protein>
    <recommendedName>
        <fullName evidence="1">Stage IV sporulation protein A</fullName>
        <ecNumber evidence="1">3.6.1.-</ecNumber>
    </recommendedName>
    <alternativeName>
        <fullName evidence="1">Coat morphogenetic protein SpoIVA</fullName>
    </alternativeName>
</protein>
<keyword evidence="1" id="KW-0963">Cytoplasm</keyword>
<reference evidence="5" key="2">
    <citation type="submission" date="2021-04" db="EMBL/GenBank/DDBJ databases">
        <authorList>
            <person name="Gilroy R."/>
        </authorList>
    </citation>
    <scope>NUCLEOTIDE SEQUENCE</scope>
    <source>
        <strain evidence="5">ChiBcec16-3735</strain>
    </source>
</reference>
<keyword evidence="1" id="KW-0749">Sporulation</keyword>
<comment type="function">
    <text evidence="1">ATPase. Has a role at an early stage in the morphogenesis of the spore coat.</text>
</comment>
<dbReference type="AlphaFoldDB" id="A0A9D2FG13"/>
<keyword evidence="1" id="KW-0547">Nucleotide-binding</keyword>
<gene>
    <name evidence="5" type="primary">spoIVA</name>
    <name evidence="5" type="ORF">H9725_08000</name>
</gene>
<evidence type="ECO:0000259" key="4">
    <source>
        <dbReference type="Pfam" id="PF20439"/>
    </source>
</evidence>